<dbReference type="EMBL" id="CAJJDM010000014">
    <property type="protein sequence ID" value="CAD8051598.1"/>
    <property type="molecule type" value="Genomic_DNA"/>
</dbReference>
<dbReference type="Proteomes" id="UP000688137">
    <property type="component" value="Unassembled WGS sequence"/>
</dbReference>
<organism evidence="1 2">
    <name type="scientific">Paramecium primaurelia</name>
    <dbReference type="NCBI Taxonomy" id="5886"/>
    <lineage>
        <taxon>Eukaryota</taxon>
        <taxon>Sar</taxon>
        <taxon>Alveolata</taxon>
        <taxon>Ciliophora</taxon>
        <taxon>Intramacronucleata</taxon>
        <taxon>Oligohymenophorea</taxon>
        <taxon>Peniculida</taxon>
        <taxon>Parameciidae</taxon>
        <taxon>Paramecium</taxon>
    </lineage>
</organism>
<protein>
    <submittedName>
        <fullName evidence="1">Uncharacterized protein</fullName>
    </submittedName>
</protein>
<evidence type="ECO:0000313" key="1">
    <source>
        <dbReference type="EMBL" id="CAD8051598.1"/>
    </source>
</evidence>
<dbReference type="AlphaFoldDB" id="A0A8S1K8V3"/>
<dbReference type="OMA" id="FINLHME"/>
<comment type="caution">
    <text evidence="1">The sequence shown here is derived from an EMBL/GenBank/DDBJ whole genome shotgun (WGS) entry which is preliminary data.</text>
</comment>
<evidence type="ECO:0000313" key="2">
    <source>
        <dbReference type="Proteomes" id="UP000688137"/>
    </source>
</evidence>
<proteinExistence type="predicted"/>
<accession>A0A8S1K8V3</accession>
<reference evidence="1" key="1">
    <citation type="submission" date="2021-01" db="EMBL/GenBank/DDBJ databases">
        <authorList>
            <consortium name="Genoscope - CEA"/>
            <person name="William W."/>
        </authorList>
    </citation>
    <scope>NUCLEOTIDE SEQUENCE</scope>
</reference>
<name>A0A8S1K8V3_PARPR</name>
<sequence>MDILLNGQRVSVHESITFQQLQQQMGILNNRDVRLCKNGQPLFVDPNTLIKNILQPNDQITTVNIKDLNGQPNMVNQPYRQPANTTPTLPQNFQNQFNPQINSQIRATNIVTNQEQTQFKNGIQFGTNPYFGQQQIQPQIISPSQFTNPKPQQQVFQQNIPQSQTIQPNINLQNQKAPQIYQQDDDIFATQAQQQNHQEEVDVFATSFQFQNYDEQRLNYLKDKNISPGDKQLKFERDNYIFTIDNFGDELIIQKSDQSFYLKLNSSFQMKQKRQIDIQSKDLFEKNLIFYLNYTRVAWIQHQDILAVQFNNGNKIYLKLFME</sequence>
<gene>
    <name evidence="1" type="ORF">PPRIM_AZ9-3.1.T0180216</name>
</gene>
<keyword evidence="2" id="KW-1185">Reference proteome</keyword>